<dbReference type="Proteomes" id="UP000700334">
    <property type="component" value="Unassembled WGS sequence"/>
</dbReference>
<keyword evidence="6" id="KW-1185">Reference proteome</keyword>
<dbReference type="EMBL" id="JAGFMF010011603">
    <property type="protein sequence ID" value="KAG8519604.1"/>
    <property type="molecule type" value="Genomic_DNA"/>
</dbReference>
<dbReference type="GO" id="GO:0035556">
    <property type="term" value="P:intracellular signal transduction"/>
    <property type="evidence" value="ECO:0007669"/>
    <property type="project" value="InterPro"/>
</dbReference>
<dbReference type="InterPro" id="IPR043136">
    <property type="entry name" value="B30.2/SPRY_sf"/>
</dbReference>
<dbReference type="InterPro" id="IPR006573">
    <property type="entry name" value="NHR_dom"/>
</dbReference>
<dbReference type="Gene3D" id="2.60.120.920">
    <property type="match status" value="1"/>
</dbReference>
<feature type="region of interest" description="Disordered" evidence="2">
    <location>
        <begin position="453"/>
        <end position="477"/>
    </location>
</feature>
<dbReference type="InterPro" id="IPR029192">
    <property type="entry name" value="SPATA25"/>
</dbReference>
<reference evidence="5" key="1">
    <citation type="journal article" date="2021" name="Evol. Appl.">
        <title>The genome of the Pyrenean desman and the effects of bottlenecks and inbreeding on the genomic landscape of an endangered species.</title>
        <authorList>
            <person name="Escoda L."/>
            <person name="Castresana J."/>
        </authorList>
    </citation>
    <scope>NUCLEOTIDE SEQUENCE</scope>
    <source>
        <strain evidence="5">IBE-C5619</strain>
    </source>
</reference>
<sequence>MAAVFDPVEVGAPCGPAGPEPPPTRFHRVHGANIRVDPSGTRATRVESFAHGVCFSREPLAPGQVFLVEIEEKELGWCGHLRLGLTALDPAGLPAVPEFSMPDLVSLGHTWVFAITRHHNRVSREGSPEAAAPNRPPTLLVEPYLCIEQFRIPRDRLVGRSRPGLYSHLLDQLYELNVLPPTARRSRLGVLFCPRPDGTADMHIIINGEDMGPSARGLPVTQPLYAVVDLFASTKSVRLVQLEYGLPSLQTLCRLVIQRSVVHRLAIDGLHLPKGLKDFCNPVEPVVVASGGLGPLSQKAEQVASATQGWGPALAVSEARGRPGGASWETLRQKEYGRYCHKFPNVRQPESLGWEDGCSRSRTPHLGGPSRPGPLLLCGLSPGVLPMPSEAGGKEASSQPDICILTLAMMIAGIPTVPVPGLREEDLIRAAQAFMMAHPEPEGAVEGAQWEQVHAHTASGQMPLARSRRGEPPGSCL</sequence>
<comment type="pathway">
    <text evidence="1">Protein modification; protein ubiquitination.</text>
</comment>
<comment type="caution">
    <text evidence="5">The sequence shown here is derived from an EMBL/GenBank/DDBJ whole genome shotgun (WGS) entry which is preliminary data.</text>
</comment>
<dbReference type="InterPro" id="IPR036036">
    <property type="entry name" value="SOCS_box-like_dom_sf"/>
</dbReference>
<evidence type="ECO:0000256" key="2">
    <source>
        <dbReference type="SAM" id="MobiDB-lite"/>
    </source>
</evidence>
<dbReference type="SUPFAM" id="SSF158235">
    <property type="entry name" value="SOCS box-like"/>
    <property type="match status" value="1"/>
</dbReference>
<dbReference type="AlphaFoldDB" id="A0A8J6B488"/>
<dbReference type="Pfam" id="PF07177">
    <property type="entry name" value="Neuralized"/>
    <property type="match status" value="1"/>
</dbReference>
<dbReference type="OrthoDB" id="10059069at2759"/>
<proteinExistence type="predicted"/>
<protein>
    <submittedName>
        <fullName evidence="5">Neuralized-like protein 2</fullName>
    </submittedName>
</protein>
<dbReference type="Pfam" id="PF15218">
    <property type="entry name" value="SPATA25"/>
    <property type="match status" value="1"/>
</dbReference>
<dbReference type="UniPathway" id="UPA00143"/>
<evidence type="ECO:0000259" key="4">
    <source>
        <dbReference type="PROSITE" id="PS51065"/>
    </source>
</evidence>
<dbReference type="PANTHER" id="PTHR36857">
    <property type="entry name" value="SPERMATOGENESIS-ASSOCIATED PROTEIN 25"/>
    <property type="match status" value="1"/>
</dbReference>
<dbReference type="PROSITE" id="PS50225">
    <property type="entry name" value="SOCS"/>
    <property type="match status" value="1"/>
</dbReference>
<dbReference type="SMART" id="SM00588">
    <property type="entry name" value="NEUZ"/>
    <property type="match status" value="1"/>
</dbReference>
<evidence type="ECO:0000256" key="1">
    <source>
        <dbReference type="ARBA" id="ARBA00004906"/>
    </source>
</evidence>
<dbReference type="PROSITE" id="PS51065">
    <property type="entry name" value="NHR"/>
    <property type="match status" value="1"/>
</dbReference>
<name>A0A8J6B488_GALPY</name>
<evidence type="ECO:0000259" key="3">
    <source>
        <dbReference type="PROSITE" id="PS50225"/>
    </source>
</evidence>
<dbReference type="GO" id="GO:0007283">
    <property type="term" value="P:spermatogenesis"/>
    <property type="evidence" value="ECO:0007669"/>
    <property type="project" value="TreeGrafter"/>
</dbReference>
<feature type="domain" description="NHR" evidence="4">
    <location>
        <begin position="23"/>
        <end position="242"/>
    </location>
</feature>
<dbReference type="Gene3D" id="1.10.750.20">
    <property type="entry name" value="SOCS box"/>
    <property type="match status" value="1"/>
</dbReference>
<evidence type="ECO:0000313" key="6">
    <source>
        <dbReference type="Proteomes" id="UP000700334"/>
    </source>
</evidence>
<dbReference type="SMART" id="SM00969">
    <property type="entry name" value="SOCS_box"/>
    <property type="match status" value="1"/>
</dbReference>
<gene>
    <name evidence="5" type="ORF">J0S82_013581</name>
</gene>
<evidence type="ECO:0000313" key="5">
    <source>
        <dbReference type="EMBL" id="KAG8519604.1"/>
    </source>
</evidence>
<dbReference type="GO" id="GO:0016567">
    <property type="term" value="P:protein ubiquitination"/>
    <property type="evidence" value="ECO:0007669"/>
    <property type="project" value="UniProtKB-UniPathway"/>
</dbReference>
<dbReference type="InterPro" id="IPR001496">
    <property type="entry name" value="SOCS_box"/>
</dbReference>
<organism evidence="5 6">
    <name type="scientific">Galemys pyrenaicus</name>
    <name type="common">Iberian desman</name>
    <name type="synonym">Pyrenean desman</name>
    <dbReference type="NCBI Taxonomy" id="202257"/>
    <lineage>
        <taxon>Eukaryota</taxon>
        <taxon>Metazoa</taxon>
        <taxon>Chordata</taxon>
        <taxon>Craniata</taxon>
        <taxon>Vertebrata</taxon>
        <taxon>Euteleostomi</taxon>
        <taxon>Mammalia</taxon>
        <taxon>Eutheria</taxon>
        <taxon>Laurasiatheria</taxon>
        <taxon>Eulipotyphla</taxon>
        <taxon>Talpidae</taxon>
        <taxon>Galemys</taxon>
    </lineage>
</organism>
<dbReference type="CDD" id="cd12887">
    <property type="entry name" value="SPRY_NHR_like"/>
    <property type="match status" value="1"/>
</dbReference>
<feature type="domain" description="SOCS box" evidence="3">
    <location>
        <begin position="248"/>
        <end position="279"/>
    </location>
</feature>
<accession>A0A8J6B488</accession>
<dbReference type="PANTHER" id="PTHR36857:SF1">
    <property type="entry name" value="SPERMATOGENESIS-ASSOCIATED PROTEIN 25"/>
    <property type="match status" value="1"/>
</dbReference>
<feature type="region of interest" description="Disordered" evidence="2">
    <location>
        <begin position="1"/>
        <end position="23"/>
    </location>
</feature>